<dbReference type="CDD" id="cd00829">
    <property type="entry name" value="SCP-x_thiolase"/>
    <property type="match status" value="1"/>
</dbReference>
<organism evidence="3 4">
    <name type="scientific">Candidatus Kaiserbacteria bacterium RIFCSPHIGHO2_01_FULL_53_29</name>
    <dbReference type="NCBI Taxonomy" id="1798480"/>
    <lineage>
        <taxon>Bacteria</taxon>
        <taxon>Candidatus Kaiseribacteriota</taxon>
    </lineage>
</organism>
<evidence type="ECO:0000313" key="4">
    <source>
        <dbReference type="Proteomes" id="UP000176863"/>
    </source>
</evidence>
<feature type="domain" description="Thiolase N-terminal" evidence="1">
    <location>
        <begin position="6"/>
        <end position="223"/>
    </location>
</feature>
<gene>
    <name evidence="3" type="ORF">A2851_04615</name>
</gene>
<feature type="domain" description="Thiolase C-terminal" evidence="2">
    <location>
        <begin position="236"/>
        <end position="371"/>
    </location>
</feature>
<accession>A0A1F6CVP7</accession>
<dbReference type="InterPro" id="IPR002155">
    <property type="entry name" value="Thiolase"/>
</dbReference>
<dbReference type="EMBL" id="MFKT01000021">
    <property type="protein sequence ID" value="OGG52942.1"/>
    <property type="molecule type" value="Genomic_DNA"/>
</dbReference>
<comment type="caution">
    <text evidence="3">The sequence shown here is derived from an EMBL/GenBank/DDBJ whole genome shotgun (WGS) entry which is preliminary data.</text>
</comment>
<evidence type="ECO:0000259" key="1">
    <source>
        <dbReference type="Pfam" id="PF00108"/>
    </source>
</evidence>
<dbReference type="Proteomes" id="UP000176863">
    <property type="component" value="Unassembled WGS sequence"/>
</dbReference>
<sequence length="374" mass="39721">MQRDIYIAGSGLTRFGELWEKSLRDLMDEAIDAALRSSELDVLEIDLVVVANMLAEITNDQAGLGALASSLLPHHPPAVRVESACGSGALALHTACAFLESGRAKTVLVLGAEKMTDAPTDVVSQALMGAADSELDAPAGLTFPGIFGLIAQRYMYEYGLTREQLSIVSSVHHSHAAENTFAQFRQGLTPEAVSASPLVSDPLRLFDCSPISDGAAACILSTEHKSSVRLCASQIASDTLSITERPTIVSFPATREAMDKALLEADIERSDIQAVETHDCFSIAAIINMEDLGFAKEGKGVKIYEDLYTGQTPLFVNMSGGLKACGHPVAVTGIKQVIDMGKCLKRENVQYGLTHNFGGAAASCGIHILENLAV</sequence>
<evidence type="ECO:0000259" key="2">
    <source>
        <dbReference type="Pfam" id="PF22691"/>
    </source>
</evidence>
<dbReference type="Gene3D" id="3.40.47.10">
    <property type="match status" value="1"/>
</dbReference>
<evidence type="ECO:0000313" key="3">
    <source>
        <dbReference type="EMBL" id="OGG52942.1"/>
    </source>
</evidence>
<reference evidence="3 4" key="1">
    <citation type="journal article" date="2016" name="Nat. Commun.">
        <title>Thousands of microbial genomes shed light on interconnected biogeochemical processes in an aquifer system.</title>
        <authorList>
            <person name="Anantharaman K."/>
            <person name="Brown C.T."/>
            <person name="Hug L.A."/>
            <person name="Sharon I."/>
            <person name="Castelle C.J."/>
            <person name="Probst A.J."/>
            <person name="Thomas B.C."/>
            <person name="Singh A."/>
            <person name="Wilkins M.J."/>
            <person name="Karaoz U."/>
            <person name="Brodie E.L."/>
            <person name="Williams K.H."/>
            <person name="Hubbard S.S."/>
            <person name="Banfield J.F."/>
        </authorList>
    </citation>
    <scope>NUCLEOTIDE SEQUENCE [LARGE SCALE GENOMIC DNA]</scope>
</reference>
<evidence type="ECO:0008006" key="5">
    <source>
        <dbReference type="Google" id="ProtNLM"/>
    </source>
</evidence>
<protein>
    <recommendedName>
        <fullName evidence="5">Acetyl-CoA acetyltransferase</fullName>
    </recommendedName>
</protein>
<dbReference type="InterPro" id="IPR020616">
    <property type="entry name" value="Thiolase_N"/>
</dbReference>
<dbReference type="SUPFAM" id="SSF53901">
    <property type="entry name" value="Thiolase-like"/>
    <property type="match status" value="2"/>
</dbReference>
<dbReference type="PANTHER" id="PTHR42870">
    <property type="entry name" value="ACETYL-COA C-ACETYLTRANSFERASE"/>
    <property type="match status" value="1"/>
</dbReference>
<dbReference type="PIRSF" id="PIRSF000429">
    <property type="entry name" value="Ac-CoA_Ac_transf"/>
    <property type="match status" value="1"/>
</dbReference>
<dbReference type="Pfam" id="PF00108">
    <property type="entry name" value="Thiolase_N"/>
    <property type="match status" value="1"/>
</dbReference>
<dbReference type="STRING" id="1798480.A2851_04615"/>
<dbReference type="PANTHER" id="PTHR42870:SF6">
    <property type="entry name" value="ACETYL-COA C-ACYLTRANSFERASE"/>
    <property type="match status" value="1"/>
</dbReference>
<dbReference type="GO" id="GO:0016747">
    <property type="term" value="F:acyltransferase activity, transferring groups other than amino-acyl groups"/>
    <property type="evidence" value="ECO:0007669"/>
    <property type="project" value="InterPro"/>
</dbReference>
<dbReference type="Pfam" id="PF22691">
    <property type="entry name" value="Thiolase_C_1"/>
    <property type="match status" value="1"/>
</dbReference>
<name>A0A1F6CVP7_9BACT</name>
<dbReference type="AlphaFoldDB" id="A0A1F6CVP7"/>
<proteinExistence type="predicted"/>
<dbReference type="InterPro" id="IPR055140">
    <property type="entry name" value="Thiolase_C_2"/>
</dbReference>
<dbReference type="InterPro" id="IPR016039">
    <property type="entry name" value="Thiolase-like"/>
</dbReference>